<evidence type="ECO:0000313" key="3">
    <source>
        <dbReference type="EMBL" id="ANZ37065.1"/>
    </source>
</evidence>
<feature type="region of interest" description="Disordered" evidence="1">
    <location>
        <begin position="1"/>
        <end position="35"/>
    </location>
</feature>
<dbReference type="Proteomes" id="UP000093053">
    <property type="component" value="Chromosome"/>
</dbReference>
<feature type="domain" description="Protein-tyrosine-phosphatase-like N-terminal" evidence="2">
    <location>
        <begin position="24"/>
        <end position="77"/>
    </location>
</feature>
<dbReference type="OrthoDB" id="3694590at2"/>
<proteinExistence type="predicted"/>
<evidence type="ECO:0000259" key="2">
    <source>
        <dbReference type="Pfam" id="PF21234"/>
    </source>
</evidence>
<evidence type="ECO:0000256" key="1">
    <source>
        <dbReference type="SAM" id="MobiDB-lite"/>
    </source>
</evidence>
<dbReference type="Pfam" id="PF21234">
    <property type="entry name" value="Phosphatase-like_N"/>
    <property type="match status" value="1"/>
</dbReference>
<dbReference type="EMBL" id="CP016793">
    <property type="protein sequence ID" value="ANZ37065.1"/>
    <property type="molecule type" value="Genomic_DNA"/>
</dbReference>
<dbReference type="Gene3D" id="1.10.8.1060">
    <property type="entry name" value="Corynebacterium glutamicum thioredoxin-dependent arsenate reductase, N-terminal domain"/>
    <property type="match status" value="1"/>
</dbReference>
<feature type="compositionally biased region" description="Basic and acidic residues" evidence="1">
    <location>
        <begin position="1"/>
        <end position="18"/>
    </location>
</feature>
<dbReference type="NCBIfam" id="NF046112">
    <property type="entry name" value="MSMEG_6209_Nter"/>
    <property type="match status" value="1"/>
</dbReference>
<accession>A0A1B2HH71</accession>
<dbReference type="STRING" id="1586287.BBK82_14315"/>
<dbReference type="KEGG" id="led:BBK82_14315"/>
<dbReference type="RefSeq" id="WP_065915462.1">
    <property type="nucleotide sequence ID" value="NZ_CP016793.1"/>
</dbReference>
<feature type="compositionally biased region" description="Low complexity" evidence="1">
    <location>
        <begin position="19"/>
        <end position="28"/>
    </location>
</feature>
<protein>
    <recommendedName>
        <fullName evidence="2">Protein-tyrosine-phosphatase-like N-terminal domain-containing protein</fullName>
    </recommendedName>
</protein>
<dbReference type="AlphaFoldDB" id="A0A1B2HH71"/>
<dbReference type="InterPro" id="IPR048716">
    <property type="entry name" value="Phosphatase-like_N"/>
</dbReference>
<sequence length="81" mass="9185">MTRTIDGHLVRDPHDLHAEQQAQLQQAENEVERRVGGKYESQTVREAVLEAYEELADEAKIESFLPILTARAAEQKLAERG</sequence>
<evidence type="ECO:0000313" key="4">
    <source>
        <dbReference type="Proteomes" id="UP000093053"/>
    </source>
</evidence>
<keyword evidence="4" id="KW-1185">Reference proteome</keyword>
<reference evidence="3 4" key="1">
    <citation type="submission" date="2016-07" db="EMBL/GenBank/DDBJ databases">
        <title>Complete genome sequence of the Lentzea guizhouensis DHS C013.</title>
        <authorList>
            <person name="Cao C."/>
        </authorList>
    </citation>
    <scope>NUCLEOTIDE SEQUENCE [LARGE SCALE GENOMIC DNA]</scope>
    <source>
        <strain evidence="3 4">DHS C013</strain>
    </source>
</reference>
<gene>
    <name evidence="3" type="ORF">BBK82_14315</name>
</gene>
<name>A0A1B2HH71_9PSEU</name>
<organism evidence="3 4">
    <name type="scientific">Lentzea guizhouensis</name>
    <dbReference type="NCBI Taxonomy" id="1586287"/>
    <lineage>
        <taxon>Bacteria</taxon>
        <taxon>Bacillati</taxon>
        <taxon>Actinomycetota</taxon>
        <taxon>Actinomycetes</taxon>
        <taxon>Pseudonocardiales</taxon>
        <taxon>Pseudonocardiaceae</taxon>
        <taxon>Lentzea</taxon>
    </lineage>
</organism>